<accession>A0A926SA90</accession>
<name>A0A926SA90_9HYPH</name>
<evidence type="ECO:0000256" key="2">
    <source>
        <dbReference type="ARBA" id="ARBA00023125"/>
    </source>
</evidence>
<dbReference type="SUPFAM" id="SSF46894">
    <property type="entry name" value="C-terminal effector domain of the bipartite response regulators"/>
    <property type="match status" value="1"/>
</dbReference>
<feature type="domain" description="HTH luxR-type" evidence="4">
    <location>
        <begin position="195"/>
        <end position="260"/>
    </location>
</feature>
<proteinExistence type="predicted"/>
<dbReference type="Proteomes" id="UP000598467">
    <property type="component" value="Unassembled WGS sequence"/>
</dbReference>
<dbReference type="AlphaFoldDB" id="A0A926SA90"/>
<keyword evidence="3" id="KW-0804">Transcription</keyword>
<dbReference type="GO" id="GO:0006355">
    <property type="term" value="P:regulation of DNA-templated transcription"/>
    <property type="evidence" value="ECO:0007669"/>
    <property type="project" value="InterPro"/>
</dbReference>
<dbReference type="Gene3D" id="1.10.10.10">
    <property type="entry name" value="Winged helix-like DNA-binding domain superfamily/Winged helix DNA-binding domain"/>
    <property type="match status" value="1"/>
</dbReference>
<dbReference type="Pfam" id="PF00196">
    <property type="entry name" value="GerE"/>
    <property type="match status" value="1"/>
</dbReference>
<evidence type="ECO:0000313" key="6">
    <source>
        <dbReference type="Proteomes" id="UP000598467"/>
    </source>
</evidence>
<dbReference type="PROSITE" id="PS50043">
    <property type="entry name" value="HTH_LUXR_2"/>
    <property type="match status" value="1"/>
</dbReference>
<dbReference type="CDD" id="cd06170">
    <property type="entry name" value="LuxR_C_like"/>
    <property type="match status" value="1"/>
</dbReference>
<dbReference type="PANTHER" id="PTHR44688">
    <property type="entry name" value="DNA-BINDING TRANSCRIPTIONAL ACTIVATOR DEVR_DOSR"/>
    <property type="match status" value="1"/>
</dbReference>
<keyword evidence="1" id="KW-0805">Transcription regulation</keyword>
<organism evidence="5 6">
    <name type="scientific">Roseibium aggregatum</name>
    <dbReference type="NCBI Taxonomy" id="187304"/>
    <lineage>
        <taxon>Bacteria</taxon>
        <taxon>Pseudomonadati</taxon>
        <taxon>Pseudomonadota</taxon>
        <taxon>Alphaproteobacteria</taxon>
        <taxon>Hyphomicrobiales</taxon>
        <taxon>Stappiaceae</taxon>
        <taxon>Roseibium</taxon>
    </lineage>
</organism>
<dbReference type="InterPro" id="IPR000792">
    <property type="entry name" value="Tscrpt_reg_LuxR_C"/>
</dbReference>
<dbReference type="PRINTS" id="PR00038">
    <property type="entry name" value="HTHLUXR"/>
</dbReference>
<dbReference type="PANTHER" id="PTHR44688:SF16">
    <property type="entry name" value="DNA-BINDING TRANSCRIPTIONAL ACTIVATOR DEVR_DOSR"/>
    <property type="match status" value="1"/>
</dbReference>
<reference evidence="5" key="1">
    <citation type="submission" date="2020-05" db="EMBL/GenBank/DDBJ databases">
        <title>Identification of trans-AT polyketide cluster in two marine bacteria, producers of a novel glutaramide-containing polyketide sesbanimide D and analogs.</title>
        <authorList>
            <person name="Kacar D."/>
            <person name="Rodriguez P."/>
            <person name="Canedo L."/>
            <person name="Gonzalez E."/>
            <person name="Galan B."/>
            <person name="De La Calle F."/>
            <person name="Garcia J.L."/>
        </authorList>
    </citation>
    <scope>NUCLEOTIDE SEQUENCE</scope>
    <source>
        <strain evidence="5">PHM038</strain>
    </source>
</reference>
<protein>
    <submittedName>
        <fullName evidence="5">Helix-turn-helix transcriptional regulator</fullName>
    </submittedName>
</protein>
<dbReference type="InterPro" id="IPR036388">
    <property type="entry name" value="WH-like_DNA-bd_sf"/>
</dbReference>
<evidence type="ECO:0000256" key="3">
    <source>
        <dbReference type="ARBA" id="ARBA00023163"/>
    </source>
</evidence>
<gene>
    <name evidence="5" type="ORF">HK439_19960</name>
</gene>
<keyword evidence="2" id="KW-0238">DNA-binding</keyword>
<dbReference type="SMART" id="SM00421">
    <property type="entry name" value="HTH_LUXR"/>
    <property type="match status" value="1"/>
</dbReference>
<evidence type="ECO:0000259" key="4">
    <source>
        <dbReference type="PROSITE" id="PS50043"/>
    </source>
</evidence>
<dbReference type="RefSeq" id="WP_190293231.1">
    <property type="nucleotide sequence ID" value="NZ_JABFCZ010000023.1"/>
</dbReference>
<dbReference type="GO" id="GO:0003677">
    <property type="term" value="F:DNA binding"/>
    <property type="evidence" value="ECO:0007669"/>
    <property type="project" value="UniProtKB-KW"/>
</dbReference>
<comment type="caution">
    <text evidence="5">The sequence shown here is derived from an EMBL/GenBank/DDBJ whole genome shotgun (WGS) entry which is preliminary data.</text>
</comment>
<dbReference type="InterPro" id="IPR016032">
    <property type="entry name" value="Sig_transdc_resp-reg_C-effctor"/>
</dbReference>
<evidence type="ECO:0000313" key="5">
    <source>
        <dbReference type="EMBL" id="MBD1548544.1"/>
    </source>
</evidence>
<evidence type="ECO:0000256" key="1">
    <source>
        <dbReference type="ARBA" id="ARBA00023015"/>
    </source>
</evidence>
<dbReference type="EMBL" id="JABFCZ010000023">
    <property type="protein sequence ID" value="MBD1548544.1"/>
    <property type="molecule type" value="Genomic_DNA"/>
</dbReference>
<sequence length="267" mass="30481">MELPNSAERHLGSAISALATDQFEFKLYQWLTRCFEVDNTTMLAYFQNRVPEILFTQAVEKRVHERLETDYVPGAYLLDPFHALHVDNAPPGLYRLKDIAPDQFHRNEYFAAYYQRTTLIDEMAYVACPAEGVSVHICLGRDMSSGRRFSLRDMQKAERITPIVCGLIEQRWSSLQSSGDFRDEDLADHLIAAMNSEHGVSLSPRQAEIALLILRGHSSVSIGLRLGISAQTVKVFRKQLYRKCRISSQAELFSLLMPLLAFHENDR</sequence>